<dbReference type="GeneID" id="64671817"/>
<dbReference type="InterPro" id="IPR032263">
    <property type="entry name" value="Citrate-bd"/>
</dbReference>
<evidence type="ECO:0000259" key="1">
    <source>
        <dbReference type="Pfam" id="PF16114"/>
    </source>
</evidence>
<dbReference type="RefSeq" id="XP_041220210.1">
    <property type="nucleotide sequence ID" value="XM_041377519.1"/>
</dbReference>
<proteinExistence type="predicted"/>
<dbReference type="Proteomes" id="UP001195769">
    <property type="component" value="Unassembled WGS sequence"/>
</dbReference>
<feature type="domain" description="ATP-citrate synthase citrate-binding" evidence="1">
    <location>
        <begin position="37"/>
        <end position="110"/>
    </location>
</feature>
<gene>
    <name evidence="2" type="ORF">F5891DRAFT_984903</name>
</gene>
<dbReference type="AlphaFoldDB" id="A0AAD4DXF0"/>
<keyword evidence="3" id="KW-1185">Reference proteome</keyword>
<comment type="caution">
    <text evidence="2">The sequence shown here is derived from an EMBL/GenBank/DDBJ whole genome shotgun (WGS) entry which is preliminary data.</text>
</comment>
<evidence type="ECO:0000313" key="3">
    <source>
        <dbReference type="Proteomes" id="UP001195769"/>
    </source>
</evidence>
<protein>
    <recommendedName>
        <fullName evidence="1">ATP-citrate synthase citrate-binding domain-containing protein</fullName>
    </recommendedName>
</protein>
<dbReference type="EMBL" id="JABBWK010000077">
    <property type="protein sequence ID" value="KAG1894634.1"/>
    <property type="molecule type" value="Genomic_DNA"/>
</dbReference>
<dbReference type="Pfam" id="PF16114">
    <property type="entry name" value="Citrate_bind"/>
    <property type="match status" value="1"/>
</dbReference>
<accession>A0AAD4DXF0</accession>
<reference evidence="2" key="1">
    <citation type="journal article" date="2020" name="New Phytol.">
        <title>Comparative genomics reveals dynamic genome evolution in host specialist ectomycorrhizal fungi.</title>
        <authorList>
            <person name="Lofgren L.A."/>
            <person name="Nguyen N.H."/>
            <person name="Vilgalys R."/>
            <person name="Ruytinx J."/>
            <person name="Liao H.L."/>
            <person name="Branco S."/>
            <person name="Kuo A."/>
            <person name="LaButti K."/>
            <person name="Lipzen A."/>
            <person name="Andreopoulos W."/>
            <person name="Pangilinan J."/>
            <person name="Riley R."/>
            <person name="Hundley H."/>
            <person name="Na H."/>
            <person name="Barry K."/>
            <person name="Grigoriev I.V."/>
            <person name="Stajich J.E."/>
            <person name="Kennedy P.G."/>
        </authorList>
    </citation>
    <scope>NUCLEOTIDE SEQUENCE</scope>
    <source>
        <strain evidence="2">FC203</strain>
    </source>
</reference>
<sequence>MAAKLDQTAEGICGPKRAVARDLIVYETAPATPTTGSKEEAYAQKLDASTGASLKLTVLNPNGRIWIMIADGAAGFAHELANYGEYSGAPNEGQAFEYAKTTFDLLTRPPPRPD</sequence>
<dbReference type="InterPro" id="IPR016102">
    <property type="entry name" value="Succinyl-CoA_synth-like"/>
</dbReference>
<organism evidence="2 3">
    <name type="scientific">Suillus fuscotomentosus</name>
    <dbReference type="NCBI Taxonomy" id="1912939"/>
    <lineage>
        <taxon>Eukaryota</taxon>
        <taxon>Fungi</taxon>
        <taxon>Dikarya</taxon>
        <taxon>Basidiomycota</taxon>
        <taxon>Agaricomycotina</taxon>
        <taxon>Agaricomycetes</taxon>
        <taxon>Agaricomycetidae</taxon>
        <taxon>Boletales</taxon>
        <taxon>Suillineae</taxon>
        <taxon>Suillaceae</taxon>
        <taxon>Suillus</taxon>
    </lineage>
</organism>
<dbReference type="Gene3D" id="3.40.50.261">
    <property type="entry name" value="Succinyl-CoA synthetase domains"/>
    <property type="match status" value="1"/>
</dbReference>
<name>A0AAD4DXF0_9AGAM</name>
<evidence type="ECO:0000313" key="2">
    <source>
        <dbReference type="EMBL" id="KAG1894634.1"/>
    </source>
</evidence>